<keyword evidence="1" id="KW-0472">Membrane</keyword>
<dbReference type="AlphaFoldDB" id="A0A397T8V2"/>
<protein>
    <submittedName>
        <fullName evidence="2">Uncharacterized protein</fullName>
    </submittedName>
</protein>
<keyword evidence="1" id="KW-1133">Transmembrane helix</keyword>
<feature type="transmembrane region" description="Helical" evidence="1">
    <location>
        <begin position="9"/>
        <end position="27"/>
    </location>
</feature>
<sequence>MFNLRHADFFPFFFVFFFCRIPNPSHYLRTLLSKVNKYIYIYIFLLNERLLTFFLFFFRFQKTEVQFRTPISKVITSKWIIYLFFLFMNVY</sequence>
<organism evidence="2 3">
    <name type="scientific">Glomus cerebriforme</name>
    <dbReference type="NCBI Taxonomy" id="658196"/>
    <lineage>
        <taxon>Eukaryota</taxon>
        <taxon>Fungi</taxon>
        <taxon>Fungi incertae sedis</taxon>
        <taxon>Mucoromycota</taxon>
        <taxon>Glomeromycotina</taxon>
        <taxon>Glomeromycetes</taxon>
        <taxon>Glomerales</taxon>
        <taxon>Glomeraceae</taxon>
        <taxon>Glomus</taxon>
    </lineage>
</organism>
<name>A0A397T8V2_9GLOM</name>
<reference evidence="2 3" key="1">
    <citation type="submission" date="2018-06" db="EMBL/GenBank/DDBJ databases">
        <title>Comparative genomics reveals the genomic features of Rhizophagus irregularis, R. cerebriforme, R. diaphanum and Gigaspora rosea, and their symbiotic lifestyle signature.</title>
        <authorList>
            <person name="Morin E."/>
            <person name="San Clemente H."/>
            <person name="Chen E.C.H."/>
            <person name="De La Providencia I."/>
            <person name="Hainaut M."/>
            <person name="Kuo A."/>
            <person name="Kohler A."/>
            <person name="Murat C."/>
            <person name="Tang N."/>
            <person name="Roy S."/>
            <person name="Loubradou J."/>
            <person name="Henrissat B."/>
            <person name="Grigoriev I.V."/>
            <person name="Corradi N."/>
            <person name="Roux C."/>
            <person name="Martin F.M."/>
        </authorList>
    </citation>
    <scope>NUCLEOTIDE SEQUENCE [LARGE SCALE GENOMIC DNA]</scope>
    <source>
        <strain evidence="2 3">DAOM 227022</strain>
    </source>
</reference>
<feature type="transmembrane region" description="Helical" evidence="1">
    <location>
        <begin position="70"/>
        <end position="88"/>
    </location>
</feature>
<evidence type="ECO:0000313" key="2">
    <source>
        <dbReference type="EMBL" id="RIA94658.1"/>
    </source>
</evidence>
<dbReference type="EMBL" id="QKYT01000076">
    <property type="protein sequence ID" value="RIA94658.1"/>
    <property type="molecule type" value="Genomic_DNA"/>
</dbReference>
<keyword evidence="1" id="KW-0812">Transmembrane</keyword>
<accession>A0A397T8V2</accession>
<evidence type="ECO:0000256" key="1">
    <source>
        <dbReference type="SAM" id="Phobius"/>
    </source>
</evidence>
<feature type="transmembrane region" description="Helical" evidence="1">
    <location>
        <begin position="39"/>
        <end position="58"/>
    </location>
</feature>
<proteinExistence type="predicted"/>
<dbReference type="Proteomes" id="UP000265703">
    <property type="component" value="Unassembled WGS sequence"/>
</dbReference>
<keyword evidence="3" id="KW-1185">Reference proteome</keyword>
<evidence type="ECO:0000313" key="3">
    <source>
        <dbReference type="Proteomes" id="UP000265703"/>
    </source>
</evidence>
<gene>
    <name evidence="2" type="ORF">C1645_546404</name>
</gene>
<comment type="caution">
    <text evidence="2">The sequence shown here is derived from an EMBL/GenBank/DDBJ whole genome shotgun (WGS) entry which is preliminary data.</text>
</comment>